<dbReference type="Proteomes" id="UP000184164">
    <property type="component" value="Unassembled WGS sequence"/>
</dbReference>
<dbReference type="SMART" id="SM00857">
    <property type="entry name" value="Resolvase"/>
    <property type="match status" value="1"/>
</dbReference>
<keyword evidence="1" id="KW-0238">DNA-binding</keyword>
<dbReference type="Gene3D" id="3.90.1750.20">
    <property type="entry name" value="Putative Large Serine Recombinase, Chain B, Domain 2"/>
    <property type="match status" value="1"/>
</dbReference>
<protein>
    <submittedName>
        <fullName evidence="4">Site-specific DNA recombinase</fullName>
    </submittedName>
</protein>
<dbReference type="Pfam" id="PF07508">
    <property type="entry name" value="Recombinase"/>
    <property type="match status" value="1"/>
</dbReference>
<dbReference type="InterPro" id="IPR036162">
    <property type="entry name" value="Resolvase-like_N_sf"/>
</dbReference>
<dbReference type="EMBL" id="FQUM01000005">
    <property type="protein sequence ID" value="SHF46020.1"/>
    <property type="molecule type" value="Genomic_DNA"/>
</dbReference>
<dbReference type="PANTHER" id="PTHR30461:SF2">
    <property type="entry name" value="SERINE RECOMBINASE PINE-RELATED"/>
    <property type="match status" value="1"/>
</dbReference>
<name>A0A1M5BUC2_9BACT</name>
<dbReference type="InterPro" id="IPR006119">
    <property type="entry name" value="Resolv_N"/>
</dbReference>
<feature type="domain" description="Resolvase/invertase-type recombinase catalytic" evidence="3">
    <location>
        <begin position="23"/>
        <end position="171"/>
    </location>
</feature>
<dbReference type="InterPro" id="IPR050639">
    <property type="entry name" value="SSR_resolvase"/>
</dbReference>
<dbReference type="InterPro" id="IPR038109">
    <property type="entry name" value="DNA_bind_recomb_sf"/>
</dbReference>
<sequence>MNDLSLFKRFAPQAPKQFQEGNNAVIYTRVSSAEQEDNTSLASQKRYCEMYADKKGLNVVGYFGGTYESAKTDDRKEFNRMLTFVKRSKNINYVIVYSYERFSRSGIAGASIADDLLKKYGVITLATTQELDPTTPAGSFQQKILFLFGQMDNELRRDKVVTGMRELLMKGYWVWAVPRGYEDLNKGKATERNLVVNEEGRLLKKAFEWKAYQQLSNAEIVREMKKIGVKLSEKHINNLFTNPFYCGLITSKLIPGQVIEGKHEPLVTKELFLTVNHIKDEKRIHGFVYDRENENLPLKIFTKCDKCGNTMTGYLVKKKGLHYYKCNTKGCGANRSAKVMHEKFRSLLKNFWIEKEDREIIKLQLEEQMGVFFKSQIENAKALRLKLGELKAKQETMEERFVIGEIDRNLYNKFKPKYEKECFEIERELNKTGGYSSNLKKVIDLVTKICLNPLLLWDSSDLYGKRIFQNLLFPEGIIYNRELDNYRTMRVNSFFSSIPQLARVLEGDKKRDSIKFDKIPTWVGPPGLEPGTP</sequence>
<keyword evidence="2" id="KW-0233">DNA recombination</keyword>
<dbReference type="RefSeq" id="WP_073002201.1">
    <property type="nucleotide sequence ID" value="NZ_FQUM01000005.1"/>
</dbReference>
<dbReference type="PANTHER" id="PTHR30461">
    <property type="entry name" value="DNA-INVERTASE FROM LAMBDOID PROPHAGE"/>
    <property type="match status" value="1"/>
</dbReference>
<evidence type="ECO:0000259" key="3">
    <source>
        <dbReference type="PROSITE" id="PS51736"/>
    </source>
</evidence>
<organism evidence="4 5">
    <name type="scientific">Mariniphaga anaerophila</name>
    <dbReference type="NCBI Taxonomy" id="1484053"/>
    <lineage>
        <taxon>Bacteria</taxon>
        <taxon>Pseudomonadati</taxon>
        <taxon>Bacteroidota</taxon>
        <taxon>Bacteroidia</taxon>
        <taxon>Marinilabiliales</taxon>
        <taxon>Prolixibacteraceae</taxon>
        <taxon>Mariniphaga</taxon>
    </lineage>
</organism>
<evidence type="ECO:0000313" key="5">
    <source>
        <dbReference type="Proteomes" id="UP000184164"/>
    </source>
</evidence>
<evidence type="ECO:0000313" key="4">
    <source>
        <dbReference type="EMBL" id="SHF46020.1"/>
    </source>
</evidence>
<gene>
    <name evidence="4" type="ORF">SAMN05444274_105308</name>
</gene>
<dbReference type="GO" id="GO:0000150">
    <property type="term" value="F:DNA strand exchange activity"/>
    <property type="evidence" value="ECO:0007669"/>
    <property type="project" value="InterPro"/>
</dbReference>
<dbReference type="AlphaFoldDB" id="A0A1M5BUC2"/>
<dbReference type="SUPFAM" id="SSF53041">
    <property type="entry name" value="Resolvase-like"/>
    <property type="match status" value="1"/>
</dbReference>
<dbReference type="Gene3D" id="3.40.50.1390">
    <property type="entry name" value="Resolvase, N-terminal catalytic domain"/>
    <property type="match status" value="1"/>
</dbReference>
<dbReference type="InterPro" id="IPR011109">
    <property type="entry name" value="DNA_bind_recombinase_dom"/>
</dbReference>
<accession>A0A1M5BUC2</accession>
<dbReference type="OrthoDB" id="9815006at2"/>
<dbReference type="STRING" id="1484053.SAMN05444274_105308"/>
<evidence type="ECO:0000256" key="2">
    <source>
        <dbReference type="ARBA" id="ARBA00023172"/>
    </source>
</evidence>
<dbReference type="Pfam" id="PF00239">
    <property type="entry name" value="Resolvase"/>
    <property type="match status" value="1"/>
</dbReference>
<dbReference type="PROSITE" id="PS51736">
    <property type="entry name" value="RECOMBINASES_3"/>
    <property type="match status" value="1"/>
</dbReference>
<dbReference type="CDD" id="cd00338">
    <property type="entry name" value="Ser_Recombinase"/>
    <property type="match status" value="1"/>
</dbReference>
<keyword evidence="5" id="KW-1185">Reference proteome</keyword>
<reference evidence="4 5" key="1">
    <citation type="submission" date="2016-11" db="EMBL/GenBank/DDBJ databases">
        <authorList>
            <person name="Jaros S."/>
            <person name="Januszkiewicz K."/>
            <person name="Wedrychowicz H."/>
        </authorList>
    </citation>
    <scope>NUCLEOTIDE SEQUENCE [LARGE SCALE GENOMIC DNA]</scope>
    <source>
        <strain evidence="4 5">DSM 26910</strain>
    </source>
</reference>
<dbReference type="GO" id="GO:0003677">
    <property type="term" value="F:DNA binding"/>
    <property type="evidence" value="ECO:0007669"/>
    <property type="project" value="UniProtKB-KW"/>
</dbReference>
<proteinExistence type="predicted"/>
<evidence type="ECO:0000256" key="1">
    <source>
        <dbReference type="ARBA" id="ARBA00023125"/>
    </source>
</evidence>